<dbReference type="Pfam" id="PF13202">
    <property type="entry name" value="EF-hand_5"/>
    <property type="match status" value="2"/>
</dbReference>
<keyword evidence="5" id="KW-1185">Reference proteome</keyword>
<accession>A0A090D9Z9</accession>
<evidence type="ECO:0000259" key="3">
    <source>
        <dbReference type="PROSITE" id="PS50222"/>
    </source>
</evidence>
<proteinExistence type="predicted"/>
<dbReference type="Gene3D" id="1.10.238.10">
    <property type="entry name" value="EF-hand"/>
    <property type="match status" value="1"/>
</dbReference>
<sequence length="186" mass="20127">MRFPRCTTAAAAVLVFATFPALAQTNGTPAPTPATEQPGAGQLPDANGQAGGPTREMIRQMIDQAIQERMQQDRSSEVANNRQDEDDNAQDSADRHGAPWHKNRYGGPSGEHRMAGHHGPRMMMRGAGMRLMFAFLDTNGDGSLSENEVQDAVGRIFSAIDQNGDGKVDMDEIQSFLHGSDGEDMQ</sequence>
<evidence type="ECO:0000256" key="2">
    <source>
        <dbReference type="SAM" id="SignalP"/>
    </source>
</evidence>
<dbReference type="EMBL" id="CCMZ01000003">
    <property type="protein sequence ID" value="CDX11820.1"/>
    <property type="molecule type" value="Genomic_DNA"/>
</dbReference>
<dbReference type="PROSITE" id="PS00018">
    <property type="entry name" value="EF_HAND_1"/>
    <property type="match status" value="1"/>
</dbReference>
<protein>
    <submittedName>
        <fullName evidence="4">EF-Hand domain protein</fullName>
    </submittedName>
</protein>
<dbReference type="GO" id="GO:0005509">
    <property type="term" value="F:calcium ion binding"/>
    <property type="evidence" value="ECO:0007669"/>
    <property type="project" value="InterPro"/>
</dbReference>
<dbReference type="InterPro" id="IPR018247">
    <property type="entry name" value="EF_Hand_1_Ca_BS"/>
</dbReference>
<dbReference type="SUPFAM" id="SSF47473">
    <property type="entry name" value="EF-hand"/>
    <property type="match status" value="1"/>
</dbReference>
<organism evidence="4 5">
    <name type="scientific">Mesorhizobium plurifarium</name>
    <dbReference type="NCBI Taxonomy" id="69974"/>
    <lineage>
        <taxon>Bacteria</taxon>
        <taxon>Pseudomonadati</taxon>
        <taxon>Pseudomonadota</taxon>
        <taxon>Alphaproteobacteria</taxon>
        <taxon>Hyphomicrobiales</taxon>
        <taxon>Phyllobacteriaceae</taxon>
        <taxon>Mesorhizobium</taxon>
    </lineage>
</organism>
<feature type="chain" id="PRO_5001854039" evidence="2">
    <location>
        <begin position="24"/>
        <end position="186"/>
    </location>
</feature>
<dbReference type="Proteomes" id="UP000045285">
    <property type="component" value="Unassembled WGS sequence"/>
</dbReference>
<dbReference type="PROSITE" id="PS50222">
    <property type="entry name" value="EF_HAND_2"/>
    <property type="match status" value="1"/>
</dbReference>
<keyword evidence="2" id="KW-0732">Signal</keyword>
<feature type="region of interest" description="Disordered" evidence="1">
    <location>
        <begin position="26"/>
        <end position="53"/>
    </location>
</feature>
<dbReference type="CDD" id="cd00051">
    <property type="entry name" value="EFh"/>
    <property type="match status" value="1"/>
</dbReference>
<evidence type="ECO:0000313" key="5">
    <source>
        <dbReference type="Proteomes" id="UP000045285"/>
    </source>
</evidence>
<dbReference type="InterPro" id="IPR002048">
    <property type="entry name" value="EF_hand_dom"/>
</dbReference>
<evidence type="ECO:0000313" key="4">
    <source>
        <dbReference type="EMBL" id="CDX11820.1"/>
    </source>
</evidence>
<evidence type="ECO:0000256" key="1">
    <source>
        <dbReference type="SAM" id="MobiDB-lite"/>
    </source>
</evidence>
<feature type="signal peptide" evidence="2">
    <location>
        <begin position="1"/>
        <end position="23"/>
    </location>
</feature>
<gene>
    <name evidence="4" type="ORF">MPL3356_110181</name>
</gene>
<name>A0A090D9Z9_MESPL</name>
<feature type="domain" description="EF-hand" evidence="3">
    <location>
        <begin position="148"/>
        <end position="183"/>
    </location>
</feature>
<dbReference type="SMART" id="SM00054">
    <property type="entry name" value="EFh"/>
    <property type="match status" value="2"/>
</dbReference>
<reference evidence="5" key="1">
    <citation type="submission" date="2014-08" db="EMBL/GenBank/DDBJ databases">
        <authorList>
            <person name="Moulin L."/>
        </authorList>
    </citation>
    <scope>NUCLEOTIDE SEQUENCE [LARGE SCALE GENOMIC DNA]</scope>
</reference>
<dbReference type="InterPro" id="IPR011992">
    <property type="entry name" value="EF-hand-dom_pair"/>
</dbReference>
<dbReference type="AlphaFoldDB" id="A0A090D9Z9"/>
<feature type="region of interest" description="Disordered" evidence="1">
    <location>
        <begin position="67"/>
        <end position="118"/>
    </location>
</feature>